<evidence type="ECO:0000256" key="6">
    <source>
        <dbReference type="SAM" id="MobiDB-lite"/>
    </source>
</evidence>
<dbReference type="EMBL" id="KZ454987">
    <property type="protein sequence ID" value="PKI85336.1"/>
    <property type="molecule type" value="Genomic_DNA"/>
</dbReference>
<accession>A0A2N1JFM0</accession>
<dbReference type="OrthoDB" id="10262720at2759"/>
<reference evidence="9 10" key="1">
    <citation type="submission" date="2017-10" db="EMBL/GenBank/DDBJ databases">
        <title>A novel species of cold-tolerant Malassezia isolated from bats.</title>
        <authorList>
            <person name="Lorch J.M."/>
            <person name="Palmer J.M."/>
            <person name="Vanderwolf K.J."/>
            <person name="Schmidt K.Z."/>
            <person name="Verant M.L."/>
            <person name="Weller T.J."/>
            <person name="Blehert D.S."/>
        </authorList>
    </citation>
    <scope>NUCLEOTIDE SEQUENCE [LARGE SCALE GENOMIC DNA]</scope>
    <source>
        <strain evidence="9 10">NWHC:44797-103</strain>
    </source>
</reference>
<evidence type="ECO:0000256" key="7">
    <source>
        <dbReference type="SAM" id="Phobius"/>
    </source>
</evidence>
<dbReference type="InterPro" id="IPR011990">
    <property type="entry name" value="TPR-like_helical_dom_sf"/>
</dbReference>
<evidence type="ECO:0000256" key="3">
    <source>
        <dbReference type="ARBA" id="ARBA00022741"/>
    </source>
</evidence>
<dbReference type="SMART" id="SM00671">
    <property type="entry name" value="SEL1"/>
    <property type="match status" value="5"/>
</dbReference>
<comment type="subcellular location">
    <subcellularLocation>
        <location evidence="1">Endoplasmic reticulum lumen</location>
    </subcellularLocation>
</comment>
<dbReference type="Gene3D" id="1.20.1270.10">
    <property type="match status" value="1"/>
</dbReference>
<dbReference type="GO" id="GO:0005524">
    <property type="term" value="F:ATP binding"/>
    <property type="evidence" value="ECO:0007669"/>
    <property type="project" value="UniProtKB-KW"/>
</dbReference>
<evidence type="ECO:0000256" key="1">
    <source>
        <dbReference type="ARBA" id="ARBA00004319"/>
    </source>
</evidence>
<keyword evidence="3" id="KW-0547">Nucleotide-binding</keyword>
<gene>
    <name evidence="9" type="primary">LHS1</name>
    <name evidence="9" type="ORF">MVES_000225</name>
</gene>
<feature type="transmembrane region" description="Helical" evidence="7">
    <location>
        <begin position="1331"/>
        <end position="1351"/>
    </location>
</feature>
<dbReference type="Pfam" id="PF08238">
    <property type="entry name" value="Sel1"/>
    <property type="match status" value="5"/>
</dbReference>
<keyword evidence="7" id="KW-0472">Membrane</keyword>
<feature type="transmembrane region" description="Helical" evidence="7">
    <location>
        <begin position="1292"/>
        <end position="1311"/>
    </location>
</feature>
<dbReference type="InterPro" id="IPR029048">
    <property type="entry name" value="HSP70_C_sf"/>
</dbReference>
<dbReference type="InterPro" id="IPR043129">
    <property type="entry name" value="ATPase_NBD"/>
</dbReference>
<dbReference type="InterPro" id="IPR006597">
    <property type="entry name" value="Sel1-like"/>
</dbReference>
<dbReference type="InterPro" id="IPR018181">
    <property type="entry name" value="Heat_shock_70_CS"/>
</dbReference>
<sequence length="2174" mass="241513">MISKAATQKTRLCKGIRLNIGNYRVSLPPQEWVFAAHQHGTPILGTLIFEWAESLPDLRTLLAGPQALHTPFAHTFSKHYADRLVTLAEQRGIQGFLINVEAPLNLTPTKNALLEAVYRTHSAELLRQWVEYFRMEGERRIGDTWQVVWYDSVIYPAGQLAWQDALTPANAPYFSAAHAIFTNYTWSDPKRLNVQEGFHPALLLSAAMADSLCRARNSVYIGIDVFGRNCHGCLDTYRSLDMIGPQNSRVIPPPDQEADLADDGAALGLSVALFAPGWTWEHKEQTWEKWWETDLHFWASGPHAVARYFSPRHIPFHRAFRTNFGRGAGRNCPIEITPSFLPTECAVVCTTLPNAWVAYETSPVAVQIVLGQLDVYVPHDHEVHEASLDGNMAQWPDFAPYAGYEIFLLDKEPATPSRIFPALTEEEAVQLPQIELEEHILRTYSTQEAAYDEALSRLRLLVAAPNEKNTPRFIQWAVNGLASLVTGQSITGISPRDVSSRAPRPPYTNYETPDSPLWPDWDCDFDKAQRAVQWGHQPILNGWEQAMWGPFSPTLQDPVPPAWASMLHAHDGIQRKTVLLDYMVKLAPYFGKSRHTEQKNDSLRAQRHYAVQLLTWAAFGTLTPADSPDADAVMEATFASAAKAPLSTLPTYPDALWVLGEHTFWGTHGTQPDIPAAIRAFSFLAAHGNASAHSRLGFLYASPLLQREGNEQQAKALMHTVFAAQEHDWHSQMAIAFRFQHGLGVPADCHESLLWYEHAAKYVHDTYEAGPPGGRTLPYSKLRLSDRAELEQSTVKLGLASGMHNPLLYLRISQPAVLRLMEQEPRVLKDWQALQRVLEVYEHQGGPIRASRGGFLALVLYRGSIVGESEVLGALPRNAAQAFQFAKQAAELRWPTRPTLASFEQSAFQPNGERTPAYVENTQLDKLDIKYAARAAGLLGFMYLRGDGVPQDYTLAKIWLTRAALDKNPKGRYGLALLYLFGPPSLQDEQRGLRLLETVRDLAPEAALLLAKAAYREKNSKRTLELVDQVLSGEMPKSNDAAVLEHGLEAMYLRGVVRADKAYAAKASQEHCPLALADMKWVAERGDWADPAYHRAEAAYARGDTRTALLAWSLAADAGFEEAQDNIAFVVNPLRAWLRPLPYSDMDRISMAYWAASALQGSPYAYVKLCDAFRRNRNDRQAAACYLALSDSDKLTISPRWHLAQMYETGNGVQRRDFPLAKRYYDMVAELTPTTAVLTTLPALIRLHLRALWALLHGDDTAKRLFSAYFFSSAQRRAPQDAKRDETQLDTVLEVGIFVFASISLLALYHIRSVIRRRMQDAQAQLASFRAAQYVALYALLVYAVLALLAVQVDAIGVVSIDYGTEWMKVALIKPGKPFDLVLGRDSKRKIQASVAFKGAVRADGILEKQERIMGGDAYAYASRDPLQSYHAAKLLLGQSCNGSTPAAAQMYTEAFGNLIQPLTTANGTGSSCLVRPSATVDAAWRPEEIVGMQLDHLRELAEDTAGEMLSIGTFSEFGGYFGAQHGLDTVMTVPIFFTSHERQALLDSAVLAGFRPRLISDGAAVAVNYAQSRSFSKPERHIFFDAGSSSVTASFVELADRKDETQKTTTAIRVLDATWARETGGLEMDFLLRDMLSDAFDKQHTQQESVRSDKRAMARLLREANRVKHILSANTQAVSRVESVSNDLDLYTTIERDEFEQAMKRSGLLDRIAAPLKELAQRNKLKLGDVHSVILVGGTTRIPSVQAVLRTAGVPQDKIATNVNADEAAVMGAAVWAANLQPSLRVKRVHVEDGNMYAVELTDSVAKKPNVVFPTGPLSFSDVLYDAKNIQQDLTVALSFTTDSAKRLSPGQGTGILSATLEGITERLAPLKEVDALKHVDLRVNASVVGTPFGTYSLQRPMLRVTPRSAAIAAKLPSLMQLESETTSNTSTNATEPSMAPVVVNIAARLTYLGAVRPLQGQDKLGALERLRLIIFEAKDRAAKDTAFNELESFLYHTRDLLDDPEFKRAAQPKEHAAIIQRNAELFAYHAEEADAAATKEITKRTKELEKLVKPVRYRLEQESKRAPAVAAMRTVLTDTTAFVAEARANLTKALEQAQGSKYTATELDNFASSLEKDERWLQDGVQAQAKRALHEDPAITVEEMERRTRRLRDTVARLRRRRITKTPAKKTP</sequence>
<dbReference type="Pfam" id="PF03644">
    <property type="entry name" value="Glyco_hydro_85"/>
    <property type="match status" value="1"/>
</dbReference>
<dbReference type="GO" id="GO:0030968">
    <property type="term" value="P:endoplasmic reticulum unfolded protein response"/>
    <property type="evidence" value="ECO:0007669"/>
    <property type="project" value="TreeGrafter"/>
</dbReference>
<protein>
    <submittedName>
        <fullName evidence="9">Lhs1p</fullName>
    </submittedName>
</protein>
<name>A0A2N1JFM0_9BASI</name>
<organism evidence="9 10">
    <name type="scientific">Malassezia vespertilionis</name>
    <dbReference type="NCBI Taxonomy" id="2020962"/>
    <lineage>
        <taxon>Eukaryota</taxon>
        <taxon>Fungi</taxon>
        <taxon>Dikarya</taxon>
        <taxon>Basidiomycota</taxon>
        <taxon>Ustilaginomycotina</taxon>
        <taxon>Malasseziomycetes</taxon>
        <taxon>Malasseziales</taxon>
        <taxon>Malasseziaceae</taxon>
        <taxon>Malassezia</taxon>
    </lineage>
</organism>
<keyword evidence="2" id="KW-0732">Signal</keyword>
<dbReference type="STRING" id="2020962.A0A2N1JFM0"/>
<feature type="domain" description="Cytosolic endo-beta-N-acetylglucosaminidase TIM barrel" evidence="8">
    <location>
        <begin position="24"/>
        <end position="331"/>
    </location>
</feature>
<keyword evidence="4" id="KW-0067">ATP-binding</keyword>
<keyword evidence="7" id="KW-1133">Transmembrane helix</keyword>
<feature type="region of interest" description="Disordered" evidence="6">
    <location>
        <begin position="494"/>
        <end position="513"/>
    </location>
</feature>
<dbReference type="Gene3D" id="1.25.40.10">
    <property type="entry name" value="Tetratricopeptide repeat domain"/>
    <property type="match status" value="2"/>
</dbReference>
<dbReference type="CDD" id="cd10230">
    <property type="entry name" value="ASKHA_NBD_HSP70_HYOU1"/>
    <property type="match status" value="1"/>
</dbReference>
<dbReference type="Gene3D" id="3.90.640.10">
    <property type="entry name" value="Actin, Chain A, domain 4"/>
    <property type="match status" value="1"/>
</dbReference>
<dbReference type="PRINTS" id="PR00301">
    <property type="entry name" value="HEATSHOCK70"/>
</dbReference>
<dbReference type="InterPro" id="IPR013126">
    <property type="entry name" value="Hsp_70_fam"/>
</dbReference>
<dbReference type="SUPFAM" id="SSF53067">
    <property type="entry name" value="Actin-like ATPase domain"/>
    <property type="match status" value="2"/>
</dbReference>
<dbReference type="Gene3D" id="3.30.30.30">
    <property type="match status" value="1"/>
</dbReference>
<dbReference type="SUPFAM" id="SSF81901">
    <property type="entry name" value="HCP-like"/>
    <property type="match status" value="2"/>
</dbReference>
<proteinExistence type="predicted"/>
<dbReference type="PANTHER" id="PTHR45639">
    <property type="entry name" value="HSC70CB, ISOFORM G-RELATED"/>
    <property type="match status" value="1"/>
</dbReference>
<keyword evidence="10" id="KW-1185">Reference proteome</keyword>
<evidence type="ECO:0000313" key="9">
    <source>
        <dbReference type="EMBL" id="PKI85336.1"/>
    </source>
</evidence>
<evidence type="ECO:0000256" key="2">
    <source>
        <dbReference type="ARBA" id="ARBA00022729"/>
    </source>
</evidence>
<dbReference type="PANTHER" id="PTHR45639:SF3">
    <property type="entry name" value="HYPOXIA UP-REGULATED PROTEIN 1"/>
    <property type="match status" value="1"/>
</dbReference>
<dbReference type="GO" id="GO:0005788">
    <property type="term" value="C:endoplasmic reticulum lumen"/>
    <property type="evidence" value="ECO:0007669"/>
    <property type="project" value="UniProtKB-SubCell"/>
</dbReference>
<dbReference type="GO" id="GO:0140662">
    <property type="term" value="F:ATP-dependent protein folding chaperone"/>
    <property type="evidence" value="ECO:0007669"/>
    <property type="project" value="InterPro"/>
</dbReference>
<dbReference type="Gene3D" id="3.30.420.40">
    <property type="match status" value="2"/>
</dbReference>
<dbReference type="InterPro" id="IPR005201">
    <property type="entry name" value="TIM_ENGase"/>
</dbReference>
<evidence type="ECO:0000313" key="10">
    <source>
        <dbReference type="Proteomes" id="UP000232875"/>
    </source>
</evidence>
<dbReference type="PROSITE" id="PS01036">
    <property type="entry name" value="HSP70_3"/>
    <property type="match status" value="1"/>
</dbReference>
<evidence type="ECO:0000256" key="4">
    <source>
        <dbReference type="ARBA" id="ARBA00022840"/>
    </source>
</evidence>
<dbReference type="Gene3D" id="3.20.20.80">
    <property type="entry name" value="Glycosidases"/>
    <property type="match status" value="1"/>
</dbReference>
<dbReference type="Proteomes" id="UP000232875">
    <property type="component" value="Unassembled WGS sequence"/>
</dbReference>
<evidence type="ECO:0000259" key="8">
    <source>
        <dbReference type="Pfam" id="PF03644"/>
    </source>
</evidence>
<dbReference type="GO" id="GO:0034663">
    <property type="term" value="C:endoplasmic reticulum chaperone complex"/>
    <property type="evidence" value="ECO:0007669"/>
    <property type="project" value="TreeGrafter"/>
</dbReference>
<evidence type="ECO:0000256" key="5">
    <source>
        <dbReference type="ARBA" id="ARBA00023186"/>
    </source>
</evidence>
<dbReference type="Pfam" id="PF00012">
    <property type="entry name" value="HSP70"/>
    <property type="match status" value="1"/>
</dbReference>
<dbReference type="GO" id="GO:0033925">
    <property type="term" value="F:mannosyl-glycoprotein endo-beta-N-acetylglucosaminidase activity"/>
    <property type="evidence" value="ECO:0007669"/>
    <property type="project" value="InterPro"/>
</dbReference>
<keyword evidence="5" id="KW-0143">Chaperone</keyword>
<keyword evidence="7" id="KW-0812">Transmembrane</keyword>
<dbReference type="SUPFAM" id="SSF100934">
    <property type="entry name" value="Heat shock protein 70kD (HSP70), C-terminal subdomain"/>
    <property type="match status" value="1"/>
</dbReference>